<evidence type="ECO:0000313" key="2">
    <source>
        <dbReference type="Proteomes" id="UP000192758"/>
    </source>
</evidence>
<proteinExistence type="predicted"/>
<dbReference type="VEuPathDB" id="MicrosporidiaDB:EHP00_1059"/>
<reference evidence="1 2" key="1">
    <citation type="journal article" date="2017" name="Environ. Microbiol.">
        <title>Decay of the glycolytic pathway and adaptation to intranuclear parasitism within Enterocytozoonidae microsporidia.</title>
        <authorList>
            <person name="Wiredu Boakye D."/>
            <person name="Jaroenlak P."/>
            <person name="Prachumwat A."/>
            <person name="Williams T.A."/>
            <person name="Bateman K.S."/>
            <person name="Itsathitphaisarn O."/>
            <person name="Sritunyalucksana K."/>
            <person name="Paszkiewicz K.H."/>
            <person name="Moore K.A."/>
            <person name="Stentiford G.D."/>
            <person name="Williams B.A."/>
        </authorList>
    </citation>
    <scope>NUCLEOTIDE SEQUENCE [LARGE SCALE GENOMIC DNA]</scope>
    <source>
        <strain evidence="1 2">TH1</strain>
    </source>
</reference>
<dbReference type="OrthoDB" id="10615690at2759"/>
<sequence>MVRQIKEKLSEEWDDYDIVASYYDSNSETSENNYEDVIEKNKENSSSSVIYIESQKAYEERKRVEIDISQQNSFECEYIRNACSNVDEISEDTAFLRKELQTIKKCELTRSDIDMLNNHCKDKIEENTKQVATTDSEVIDVNAKPEIDLIYDSDKLFGNIKNSQSEEFSQSSDVRVSTCDMGFKKNVNIVQMNIKFKNDPVTNRKVLKKSYPSEKFVRDEESEIVREDIIDSFLNVRNNEIYKHHEESKPNKKFVFGKVSALKHIKDVTDTYEFKYGELYDKLKLSIDSKKGAPSFTKVKGCKMFFYDSHSEKNNKNIEFSSDNYFTDPEHKKNTVKYKKLAEIDLPNANIYFNTEFKGFFKKCCSVSSVDKAYLLLINDIVLDDVLPCNKGVYIVQYRIGGSRKQLKIQNLEFIVEYGNVLYSCKCDDHKLFMSWVVSILLRQGKEVCAFSQN</sequence>
<accession>A0A1W0E5I4</accession>
<dbReference type="Proteomes" id="UP000192758">
    <property type="component" value="Unassembled WGS sequence"/>
</dbReference>
<evidence type="ECO:0000313" key="1">
    <source>
        <dbReference type="EMBL" id="OQS54476.1"/>
    </source>
</evidence>
<keyword evidence="2" id="KW-1185">Reference proteome</keyword>
<organism evidence="1 2">
    <name type="scientific">Ecytonucleospora hepatopenaei</name>
    <dbReference type="NCBI Taxonomy" id="646526"/>
    <lineage>
        <taxon>Eukaryota</taxon>
        <taxon>Fungi</taxon>
        <taxon>Fungi incertae sedis</taxon>
        <taxon>Microsporidia</taxon>
        <taxon>Enterocytozoonidae</taxon>
        <taxon>Ecytonucleospora</taxon>
    </lineage>
</organism>
<dbReference type="AlphaFoldDB" id="A0A1W0E5I4"/>
<dbReference type="EMBL" id="MNPJ01000019">
    <property type="protein sequence ID" value="OQS54476.1"/>
    <property type="molecule type" value="Genomic_DNA"/>
</dbReference>
<name>A0A1W0E5I4_9MICR</name>
<comment type="caution">
    <text evidence="1">The sequence shown here is derived from an EMBL/GenBank/DDBJ whole genome shotgun (WGS) entry which is preliminary data.</text>
</comment>
<gene>
    <name evidence="1" type="ORF">EHP00_1059</name>
</gene>
<protein>
    <submittedName>
        <fullName evidence="1">Uncharacterized protein</fullName>
    </submittedName>
</protein>